<evidence type="ECO:0000256" key="2">
    <source>
        <dbReference type="ARBA" id="ARBA00010566"/>
    </source>
</evidence>
<keyword evidence="4" id="KW-0808">Transferase</keyword>
<sequence length="436" mass="49548">MKNLQDIYKEHEPDNFIEPSLYPRYRVKQGLRNDNGTGVKVGLTKVSQVVGYKEIHGRKADLEGKLIYRGYSVDDLVSHFDQDNLFGFEQIAFLLIFGALPTKEELESFHYELLTRATNTMTDFTYKTSSILNAMQIGVLKLYGNDENPDNDTLEHRMLKGIHILSSMPLFVFSYYTDVHAKTFWETYPKPDKSFAENILYMARENRKYTKKEVSLVDKLLIVHADHGGGNNSTFADVVISSTGTDIYSCIAASLGSLKGPKHGGANLKVYEQFEYLINEVGLTCDEDVLMDVCNKMLDKELFDHSGLIYGIGHAIYTKSDPRAQIIKKECKELAIEKGLMDTFNFFEAFEKAAIKTMKKRKGITACANVDFYSGFAYRMLGFRKEIFTPLFAIARTSGWIGHHLESRQNDRKLIRPANVYVGEMKKVEGILNGKD</sequence>
<proteinExistence type="inferred from homology"/>
<accession>A0A7X2T2Z9</accession>
<dbReference type="InterPro" id="IPR016142">
    <property type="entry name" value="Citrate_synth-like_lrg_a-sub"/>
</dbReference>
<dbReference type="Pfam" id="PF00285">
    <property type="entry name" value="Citrate_synt"/>
    <property type="match status" value="1"/>
</dbReference>
<dbReference type="NCBIfam" id="NF010635">
    <property type="entry name" value="PRK14032.1"/>
    <property type="match status" value="1"/>
</dbReference>
<dbReference type="PANTHER" id="PTHR11739">
    <property type="entry name" value="CITRATE SYNTHASE"/>
    <property type="match status" value="1"/>
</dbReference>
<dbReference type="PRINTS" id="PR00143">
    <property type="entry name" value="CITRTSNTHASE"/>
</dbReference>
<evidence type="ECO:0000313" key="6">
    <source>
        <dbReference type="Proteomes" id="UP000470082"/>
    </source>
</evidence>
<dbReference type="InterPro" id="IPR036969">
    <property type="entry name" value="Citrate_synthase_sf"/>
</dbReference>
<dbReference type="AlphaFoldDB" id="A0A7X2T2Z9"/>
<evidence type="ECO:0000256" key="1">
    <source>
        <dbReference type="ARBA" id="ARBA00005163"/>
    </source>
</evidence>
<dbReference type="GO" id="GO:0005975">
    <property type="term" value="P:carbohydrate metabolic process"/>
    <property type="evidence" value="ECO:0007669"/>
    <property type="project" value="TreeGrafter"/>
</dbReference>
<comment type="caution">
    <text evidence="5">The sequence shown here is derived from an EMBL/GenBank/DDBJ whole genome shotgun (WGS) entry which is preliminary data.</text>
</comment>
<organism evidence="5 6">
    <name type="scientific">Floccifex porci</name>
    <dbReference type="NCBI Taxonomy" id="2606629"/>
    <lineage>
        <taxon>Bacteria</taxon>
        <taxon>Bacillati</taxon>
        <taxon>Bacillota</taxon>
        <taxon>Erysipelotrichia</taxon>
        <taxon>Erysipelotrichales</taxon>
        <taxon>Erysipelotrichaceae</taxon>
        <taxon>Floccifex</taxon>
    </lineage>
</organism>
<evidence type="ECO:0000256" key="3">
    <source>
        <dbReference type="ARBA" id="ARBA00012972"/>
    </source>
</evidence>
<evidence type="ECO:0000313" key="5">
    <source>
        <dbReference type="EMBL" id="MSS00513.1"/>
    </source>
</evidence>
<comment type="similarity">
    <text evidence="2">Belongs to the citrate synthase family.</text>
</comment>
<name>A0A7X2T2Z9_9FIRM</name>
<dbReference type="GO" id="GO:0005829">
    <property type="term" value="C:cytosol"/>
    <property type="evidence" value="ECO:0007669"/>
    <property type="project" value="TreeGrafter"/>
</dbReference>
<dbReference type="InterPro" id="IPR016143">
    <property type="entry name" value="Citrate_synth-like_sm_a-sub"/>
</dbReference>
<protein>
    <recommendedName>
        <fullName evidence="3">citrate synthase (unknown stereospecificity)</fullName>
        <ecNumber evidence="3">2.3.3.16</ecNumber>
    </recommendedName>
</protein>
<dbReference type="Gene3D" id="1.10.580.10">
    <property type="entry name" value="Citrate Synthase, domain 1"/>
    <property type="match status" value="1"/>
</dbReference>
<dbReference type="EC" id="2.3.3.16" evidence="3"/>
<dbReference type="UniPathway" id="UPA00223"/>
<dbReference type="Proteomes" id="UP000470082">
    <property type="component" value="Unassembled WGS sequence"/>
</dbReference>
<dbReference type="PANTHER" id="PTHR11739:SF4">
    <property type="entry name" value="CITRATE SYNTHASE, PEROXISOMAL"/>
    <property type="match status" value="1"/>
</dbReference>
<dbReference type="Gene3D" id="1.10.230.10">
    <property type="entry name" value="Cytochrome P450-Terp, domain 2"/>
    <property type="match status" value="1"/>
</dbReference>
<evidence type="ECO:0000256" key="4">
    <source>
        <dbReference type="ARBA" id="ARBA00022679"/>
    </source>
</evidence>
<dbReference type="SUPFAM" id="SSF48256">
    <property type="entry name" value="Citrate synthase"/>
    <property type="match status" value="1"/>
</dbReference>
<dbReference type="RefSeq" id="WP_154458988.1">
    <property type="nucleotide sequence ID" value="NZ_JAQYTQ010000024.1"/>
</dbReference>
<keyword evidence="6" id="KW-1185">Reference proteome</keyword>
<dbReference type="GO" id="GO:0036440">
    <property type="term" value="F:citrate synthase activity"/>
    <property type="evidence" value="ECO:0007669"/>
    <property type="project" value="UniProtKB-EC"/>
</dbReference>
<dbReference type="InterPro" id="IPR002020">
    <property type="entry name" value="Citrate_synthase"/>
</dbReference>
<dbReference type="EMBL" id="VUMM01000001">
    <property type="protein sequence ID" value="MSS00513.1"/>
    <property type="molecule type" value="Genomic_DNA"/>
</dbReference>
<dbReference type="GO" id="GO:0006099">
    <property type="term" value="P:tricarboxylic acid cycle"/>
    <property type="evidence" value="ECO:0007669"/>
    <property type="project" value="UniProtKB-UniPathway"/>
</dbReference>
<gene>
    <name evidence="5" type="ORF">FYJ50_00020</name>
</gene>
<reference evidence="5 6" key="1">
    <citation type="submission" date="2019-08" db="EMBL/GenBank/DDBJ databases">
        <title>In-depth cultivation of the pig gut microbiome towards novel bacterial diversity and tailored functional studies.</title>
        <authorList>
            <person name="Wylensek D."/>
            <person name="Hitch T.C.A."/>
            <person name="Clavel T."/>
        </authorList>
    </citation>
    <scope>NUCLEOTIDE SEQUENCE [LARGE SCALE GENOMIC DNA]</scope>
    <source>
        <strain evidence="5 6">LKV-178-WT-2G</strain>
    </source>
</reference>
<comment type="pathway">
    <text evidence="1">Carbohydrate metabolism; tricarboxylic acid cycle.</text>
</comment>